<evidence type="ECO:0000313" key="7">
    <source>
        <dbReference type="Proteomes" id="UP000504631"/>
    </source>
</evidence>
<dbReference type="GO" id="GO:0005774">
    <property type="term" value="C:vacuolar membrane"/>
    <property type="evidence" value="ECO:0007669"/>
    <property type="project" value="TreeGrafter"/>
</dbReference>
<evidence type="ECO:0000256" key="4">
    <source>
        <dbReference type="ARBA" id="ARBA00023136"/>
    </source>
</evidence>
<feature type="transmembrane region" description="Helical" evidence="5">
    <location>
        <begin position="291"/>
        <end position="316"/>
    </location>
</feature>
<name>A0A6J3LBF6_9HYME</name>
<dbReference type="Pfam" id="PF01490">
    <property type="entry name" value="Aa_trans"/>
    <property type="match status" value="1"/>
</dbReference>
<feature type="transmembrane region" description="Helical" evidence="5">
    <location>
        <begin position="79"/>
        <end position="95"/>
    </location>
</feature>
<evidence type="ECO:0000256" key="1">
    <source>
        <dbReference type="ARBA" id="ARBA00004141"/>
    </source>
</evidence>
<feature type="transmembrane region" description="Helical" evidence="5">
    <location>
        <begin position="101"/>
        <end position="124"/>
    </location>
</feature>
<sequence length="546" mass="61411">MVGVSEERVLLIMINLCSSKNTRDYKLIIPIILAILMENKFKYFVDATILMCYIGIGAVYVVFISGIIQKSFDSERSRVLRLVPVSTLLFVINMMKYLHDIAVISIFGNLLLFTAAMIGALYAVKDGIGEKWDMIGSDMYLYPKFVGTVLFSMSSPGIVSFHLYSVQKPWNYTKFSGVLNHAMMHITLLHTFIDVVGYLKWGCDSGGNFIRNHPVNDLRTISAFVMQGLSIYFIYGLQCYMPIIILLDEYIIPALNKKSIYGTSCGWNLTVRLGISLITCLLAAIIPKLDLFIAVVGAVCLSTLSTIIPVTLYILIHYNNYGTLKWKLILGLSLLIVAFFVTLCAIVVNIILIAEYFRSSKFKFQIAKAKDLRLKITKIDENCATNKHQNNINTATMANLVKVDKPLDTDRKHARNESGSPNNLSMSIIDTGSDKWLTDEILENVSFESPKIKKDNSQCLSVKLMVIPGIRTPACVKCADNSNLPPQTTISLQGIGRTQIQSLVLKFRKLKKERFLLQETMIEHDKDKDLLLQSARNIELITTMFL</sequence>
<feature type="transmembrane region" description="Helical" evidence="5">
    <location>
        <begin position="328"/>
        <end position="354"/>
    </location>
</feature>
<gene>
    <name evidence="8" type="primary">LOC117240607</name>
</gene>
<keyword evidence="4 5" id="KW-0472">Membrane</keyword>
<dbReference type="GeneID" id="117240607"/>
<evidence type="ECO:0000313" key="8">
    <source>
        <dbReference type="RefSeq" id="XP_033362510.1"/>
    </source>
</evidence>
<feature type="transmembrane region" description="Helical" evidence="5">
    <location>
        <begin position="145"/>
        <end position="166"/>
    </location>
</feature>
<feature type="transmembrane region" description="Helical" evidence="5">
    <location>
        <begin position="43"/>
        <end position="67"/>
    </location>
</feature>
<dbReference type="InterPro" id="IPR013057">
    <property type="entry name" value="AA_transpt_TM"/>
</dbReference>
<dbReference type="PANTHER" id="PTHR22950">
    <property type="entry name" value="AMINO ACID TRANSPORTER"/>
    <property type="match status" value="1"/>
</dbReference>
<feature type="transmembrane region" description="Helical" evidence="5">
    <location>
        <begin position="267"/>
        <end position="286"/>
    </location>
</feature>
<evidence type="ECO:0000256" key="5">
    <source>
        <dbReference type="SAM" id="Phobius"/>
    </source>
</evidence>
<organism evidence="7 8">
    <name type="scientific">Bombus vosnesenskii</name>
    <dbReference type="NCBI Taxonomy" id="207650"/>
    <lineage>
        <taxon>Eukaryota</taxon>
        <taxon>Metazoa</taxon>
        <taxon>Ecdysozoa</taxon>
        <taxon>Arthropoda</taxon>
        <taxon>Hexapoda</taxon>
        <taxon>Insecta</taxon>
        <taxon>Pterygota</taxon>
        <taxon>Neoptera</taxon>
        <taxon>Endopterygota</taxon>
        <taxon>Hymenoptera</taxon>
        <taxon>Apocrita</taxon>
        <taxon>Aculeata</taxon>
        <taxon>Apoidea</taxon>
        <taxon>Anthophila</taxon>
        <taxon>Apidae</taxon>
        <taxon>Bombus</taxon>
        <taxon>Pyrobombus</taxon>
    </lineage>
</organism>
<dbReference type="KEGG" id="bvk:117240607"/>
<keyword evidence="2 5" id="KW-0812">Transmembrane</keyword>
<accession>A0A6J3LBF6</accession>
<comment type="subcellular location">
    <subcellularLocation>
        <location evidence="1">Membrane</location>
        <topology evidence="1">Multi-pass membrane protein</topology>
    </subcellularLocation>
</comment>
<reference evidence="8" key="1">
    <citation type="submission" date="2025-08" db="UniProtKB">
        <authorList>
            <consortium name="RefSeq"/>
        </authorList>
    </citation>
    <scope>IDENTIFICATION</scope>
    <source>
        <tissue evidence="8">Muscle</tissue>
    </source>
</reference>
<evidence type="ECO:0000256" key="3">
    <source>
        <dbReference type="ARBA" id="ARBA00022989"/>
    </source>
</evidence>
<feature type="domain" description="Amino acid transporter transmembrane" evidence="6">
    <location>
        <begin position="20"/>
        <end position="349"/>
    </location>
</feature>
<keyword evidence="7" id="KW-1185">Reference proteome</keyword>
<dbReference type="AlphaFoldDB" id="A0A6J3LBF6"/>
<dbReference type="GO" id="GO:0015179">
    <property type="term" value="F:L-amino acid transmembrane transporter activity"/>
    <property type="evidence" value="ECO:0007669"/>
    <property type="project" value="TreeGrafter"/>
</dbReference>
<keyword evidence="3 5" id="KW-1133">Transmembrane helix</keyword>
<feature type="transmembrane region" description="Helical" evidence="5">
    <location>
        <begin position="178"/>
        <end position="199"/>
    </location>
</feature>
<proteinExistence type="predicted"/>
<dbReference type="Proteomes" id="UP000504631">
    <property type="component" value="Unplaced"/>
</dbReference>
<evidence type="ECO:0000256" key="2">
    <source>
        <dbReference type="ARBA" id="ARBA00022692"/>
    </source>
</evidence>
<protein>
    <submittedName>
        <fullName evidence="8">Proton-coupled amino acid transporter 1-like</fullName>
    </submittedName>
</protein>
<dbReference type="RefSeq" id="XP_033362510.1">
    <property type="nucleotide sequence ID" value="XM_033506619.1"/>
</dbReference>
<dbReference type="PANTHER" id="PTHR22950:SF349">
    <property type="entry name" value="AMINO ACID TRANSPORTER TRANSMEMBRANE DOMAIN-CONTAINING PROTEIN"/>
    <property type="match status" value="1"/>
</dbReference>
<feature type="transmembrane region" description="Helical" evidence="5">
    <location>
        <begin position="220"/>
        <end position="247"/>
    </location>
</feature>
<evidence type="ECO:0000259" key="6">
    <source>
        <dbReference type="Pfam" id="PF01490"/>
    </source>
</evidence>